<evidence type="ECO:0000313" key="4">
    <source>
        <dbReference type="Proteomes" id="UP000315343"/>
    </source>
</evidence>
<dbReference type="InterPro" id="IPR003148">
    <property type="entry name" value="RCK_N"/>
</dbReference>
<evidence type="ECO:0000313" key="3">
    <source>
        <dbReference type="EMBL" id="TWH80531.1"/>
    </source>
</evidence>
<dbReference type="PROSITE" id="PS51202">
    <property type="entry name" value="RCK_C"/>
    <property type="match status" value="1"/>
</dbReference>
<dbReference type="SUPFAM" id="SSF116726">
    <property type="entry name" value="TrkA C-terminal domain-like"/>
    <property type="match status" value="1"/>
</dbReference>
<dbReference type="AlphaFoldDB" id="A0A562JBE7"/>
<dbReference type="GO" id="GO:0006813">
    <property type="term" value="P:potassium ion transport"/>
    <property type="evidence" value="ECO:0007669"/>
    <property type="project" value="InterPro"/>
</dbReference>
<dbReference type="Pfam" id="PF02254">
    <property type="entry name" value="TrkA_N"/>
    <property type="match status" value="1"/>
</dbReference>
<dbReference type="PANTHER" id="PTHR43833:SF7">
    <property type="entry name" value="KTR SYSTEM POTASSIUM UPTAKE PROTEIN C"/>
    <property type="match status" value="1"/>
</dbReference>
<accession>A0A562JBE7</accession>
<dbReference type="Pfam" id="PF02080">
    <property type="entry name" value="TrkA_C"/>
    <property type="match status" value="1"/>
</dbReference>
<organism evidence="3 4">
    <name type="scientific">Sedimentibacter saalensis</name>
    <dbReference type="NCBI Taxonomy" id="130788"/>
    <lineage>
        <taxon>Bacteria</taxon>
        <taxon>Bacillati</taxon>
        <taxon>Bacillota</taxon>
        <taxon>Tissierellia</taxon>
        <taxon>Sedimentibacter</taxon>
    </lineage>
</organism>
<dbReference type="Proteomes" id="UP000315343">
    <property type="component" value="Unassembled WGS sequence"/>
</dbReference>
<dbReference type="InterPro" id="IPR050721">
    <property type="entry name" value="Trk_Ktr_HKT_K-transport"/>
</dbReference>
<comment type="caution">
    <text evidence="3">The sequence shown here is derived from an EMBL/GenBank/DDBJ whole genome shotgun (WGS) entry which is preliminary data.</text>
</comment>
<reference evidence="3 4" key="1">
    <citation type="submission" date="2019-07" db="EMBL/GenBank/DDBJ databases">
        <title>Genomic Encyclopedia of Type Strains, Phase I: the one thousand microbial genomes (KMG-I) project.</title>
        <authorList>
            <person name="Kyrpides N."/>
        </authorList>
    </citation>
    <scope>NUCLEOTIDE SEQUENCE [LARGE SCALE GENOMIC DNA]</scope>
    <source>
        <strain evidence="3 4">DSM 13558</strain>
    </source>
</reference>
<dbReference type="RefSeq" id="WP_145082473.1">
    <property type="nucleotide sequence ID" value="NZ_DAMBUX010000003.1"/>
</dbReference>
<protein>
    <submittedName>
        <fullName evidence="3">Trk system potassium uptake protein TrkA</fullName>
    </submittedName>
</protein>
<evidence type="ECO:0000259" key="1">
    <source>
        <dbReference type="PROSITE" id="PS51201"/>
    </source>
</evidence>
<dbReference type="SUPFAM" id="SSF51735">
    <property type="entry name" value="NAD(P)-binding Rossmann-fold domains"/>
    <property type="match status" value="1"/>
</dbReference>
<feature type="domain" description="RCK N-terminal" evidence="1">
    <location>
        <begin position="1"/>
        <end position="118"/>
    </location>
</feature>
<dbReference type="Gene3D" id="3.30.70.1450">
    <property type="entry name" value="Regulator of K+ conductance, C-terminal domain"/>
    <property type="match status" value="1"/>
</dbReference>
<dbReference type="InterPro" id="IPR036291">
    <property type="entry name" value="NAD(P)-bd_dom_sf"/>
</dbReference>
<gene>
    <name evidence="3" type="ORF">LY60_01793</name>
</gene>
<keyword evidence="4" id="KW-1185">Reference proteome</keyword>
<sequence length="216" mass="24093">MKSVLIIGMGAFGRHLALKMTELKNDVMIVDKDAAIIEDMSSQVTDAQIGDCTKEDVLRALGIGNFDVCFVTIGDTFQSSLEITSLLKDLGAKYVISKASRDIQAKFLLKNGADEVVYPDKDMAEKLAIRCSANNVLDYFSISNDYSIFEIPIMKSWTGRSIEEINVRKKHHINILLIKSDSNTMSLPKADYIFKEDDLVLVLGKSEDVLRFSDNI</sequence>
<dbReference type="PROSITE" id="PS51201">
    <property type="entry name" value="RCK_N"/>
    <property type="match status" value="1"/>
</dbReference>
<dbReference type="Gene3D" id="3.40.50.720">
    <property type="entry name" value="NAD(P)-binding Rossmann-like Domain"/>
    <property type="match status" value="1"/>
</dbReference>
<evidence type="ECO:0000259" key="2">
    <source>
        <dbReference type="PROSITE" id="PS51202"/>
    </source>
</evidence>
<name>A0A562JBE7_9FIRM</name>
<dbReference type="EMBL" id="VLKH01000004">
    <property type="protein sequence ID" value="TWH80531.1"/>
    <property type="molecule type" value="Genomic_DNA"/>
</dbReference>
<feature type="domain" description="RCK C-terminal" evidence="2">
    <location>
        <begin position="134"/>
        <end position="216"/>
    </location>
</feature>
<proteinExistence type="predicted"/>
<dbReference type="InterPro" id="IPR036721">
    <property type="entry name" value="RCK_C_sf"/>
</dbReference>
<dbReference type="OrthoDB" id="9776294at2"/>
<dbReference type="PANTHER" id="PTHR43833">
    <property type="entry name" value="POTASSIUM CHANNEL PROTEIN 2-RELATED-RELATED"/>
    <property type="match status" value="1"/>
</dbReference>
<dbReference type="GO" id="GO:0008324">
    <property type="term" value="F:monoatomic cation transmembrane transporter activity"/>
    <property type="evidence" value="ECO:0007669"/>
    <property type="project" value="InterPro"/>
</dbReference>
<dbReference type="InterPro" id="IPR006037">
    <property type="entry name" value="RCK_C"/>
</dbReference>